<evidence type="ECO:0000313" key="4">
    <source>
        <dbReference type="EMBL" id="GAE24377.1"/>
    </source>
</evidence>
<gene>
    <name evidence="4" type="ORF">JCM9140_294</name>
</gene>
<keyword evidence="2" id="KW-0732">Signal</keyword>
<dbReference type="AlphaFoldDB" id="W4PXC0"/>
<dbReference type="RefSeq" id="WP_052001977.1">
    <property type="nucleotide sequence ID" value="NZ_BAUT01000001.1"/>
</dbReference>
<evidence type="ECO:0000256" key="1">
    <source>
        <dbReference type="SAM" id="MobiDB-lite"/>
    </source>
</evidence>
<sequence>MIKACRLVTMFFLLMIISACGQEENKSGAVVDELTVIEVELAVPEFAEVGEVVTFSSAVTQGDELVEDANEVVYEIWLEGQKETSELIEADHQEGHLYTLEYTFNEAGMYHVQTHVTARGLHRMPTVQIQVGEMESSVEEHKHEEVHENDHHEHHHHHHHDVDVETELTSEQLRLHILVEGIEYTDGNVTLEMWQDGDEVRQWVDMKEVGNGFYQLENLEELQGEYMIIVHIQDDDLHEHIDLTLDF</sequence>
<evidence type="ECO:0000256" key="2">
    <source>
        <dbReference type="SAM" id="SignalP"/>
    </source>
</evidence>
<name>W4PXC0_9BACI</name>
<evidence type="ECO:0000259" key="3">
    <source>
        <dbReference type="Pfam" id="PF13115"/>
    </source>
</evidence>
<protein>
    <recommendedName>
        <fullName evidence="3">YtkA-like domain-containing protein</fullName>
    </recommendedName>
</protein>
<dbReference type="PROSITE" id="PS51257">
    <property type="entry name" value="PROKAR_LIPOPROTEIN"/>
    <property type="match status" value="1"/>
</dbReference>
<keyword evidence="5" id="KW-1185">Reference proteome</keyword>
<feature type="signal peptide" evidence="2">
    <location>
        <begin position="1"/>
        <end position="21"/>
    </location>
</feature>
<reference evidence="4" key="1">
    <citation type="journal article" date="2014" name="Genome Announc.">
        <title>Draft Genome Sequences of Three Alkaliphilic Bacillus Strains, Bacillus wakoensis JCM 9140T, Bacillus akibai JCM 9157T, and Bacillus hemicellulosilyticus JCM 9152T.</title>
        <authorList>
            <person name="Yuki M."/>
            <person name="Oshima K."/>
            <person name="Suda W."/>
            <person name="Oshida Y."/>
            <person name="Kitamura K."/>
            <person name="Iida T."/>
            <person name="Hattori M."/>
            <person name="Ohkuma M."/>
        </authorList>
    </citation>
    <scope>NUCLEOTIDE SEQUENCE [LARGE SCALE GENOMIC DNA]</scope>
    <source>
        <strain evidence="4">JCM 9140</strain>
    </source>
</reference>
<feature type="domain" description="YtkA-like" evidence="3">
    <location>
        <begin position="34"/>
        <end position="115"/>
    </location>
</feature>
<evidence type="ECO:0000313" key="5">
    <source>
        <dbReference type="Proteomes" id="UP000018890"/>
    </source>
</evidence>
<organism evidence="4 5">
    <name type="scientific">Halalkalibacter wakoensis JCM 9140</name>
    <dbReference type="NCBI Taxonomy" id="1236970"/>
    <lineage>
        <taxon>Bacteria</taxon>
        <taxon>Bacillati</taxon>
        <taxon>Bacillota</taxon>
        <taxon>Bacilli</taxon>
        <taxon>Bacillales</taxon>
        <taxon>Bacillaceae</taxon>
        <taxon>Halalkalibacter</taxon>
    </lineage>
</organism>
<dbReference type="EMBL" id="BAUT01000001">
    <property type="protein sequence ID" value="GAE24377.1"/>
    <property type="molecule type" value="Genomic_DNA"/>
</dbReference>
<dbReference type="STRING" id="1236970.JCM9140_294"/>
<accession>W4PXC0</accession>
<comment type="caution">
    <text evidence="4">The sequence shown here is derived from an EMBL/GenBank/DDBJ whole genome shotgun (WGS) entry which is preliminary data.</text>
</comment>
<dbReference type="Proteomes" id="UP000018890">
    <property type="component" value="Unassembled WGS sequence"/>
</dbReference>
<proteinExistence type="predicted"/>
<dbReference type="InterPro" id="IPR032693">
    <property type="entry name" value="YtkA-like_dom"/>
</dbReference>
<dbReference type="OrthoDB" id="2679563at2"/>
<dbReference type="Pfam" id="PF13115">
    <property type="entry name" value="YtkA"/>
    <property type="match status" value="1"/>
</dbReference>
<feature type="region of interest" description="Disordered" evidence="1">
    <location>
        <begin position="134"/>
        <end position="161"/>
    </location>
</feature>
<feature type="compositionally biased region" description="Basic and acidic residues" evidence="1">
    <location>
        <begin position="138"/>
        <end position="152"/>
    </location>
</feature>
<feature type="chain" id="PRO_5004846752" description="YtkA-like domain-containing protein" evidence="2">
    <location>
        <begin position="22"/>
        <end position="247"/>
    </location>
</feature>